<sequence>MWPESYILSYCTKTESTMADYSWFKALRPEQPEFTPPEKGQDSD</sequence>
<evidence type="ECO:0000313" key="1">
    <source>
        <dbReference type="EMBL" id="ERL66106.1"/>
    </source>
</evidence>
<dbReference type="AlphaFoldDB" id="U4TMJ4"/>
<dbReference type="Proteomes" id="UP000030647">
    <property type="component" value="Unassembled WGS sequence"/>
</dbReference>
<accession>U4TMJ4</accession>
<dbReference type="HOGENOM" id="CLU_3217997_0_0_9"/>
<proteinExistence type="predicted"/>
<name>U4TMJ4_9LACO</name>
<protein>
    <submittedName>
        <fullName evidence="1">Uncharacterized protein</fullName>
    </submittedName>
</protein>
<dbReference type="EMBL" id="KI271583">
    <property type="protein sequence ID" value="ERL66106.1"/>
    <property type="molecule type" value="Genomic_DNA"/>
</dbReference>
<reference evidence="2" key="1">
    <citation type="journal article" date="2013" name="Genome Announc.">
        <title>Whole-Genome Sequencing of Lactobacillus shenzhenensis Strain LY-73T.</title>
        <authorList>
            <person name="Lin Z."/>
            <person name="Liu Z."/>
            <person name="Yang R."/>
            <person name="Zou Y."/>
            <person name="Wan D."/>
            <person name="Chen J."/>
            <person name="Guo M."/>
            <person name="Zhao J."/>
            <person name="Fang C."/>
            <person name="Yang R."/>
            <person name="Liu F."/>
        </authorList>
    </citation>
    <scope>NUCLEOTIDE SEQUENCE [LARGE SCALE GENOMIC DNA]</scope>
    <source>
        <strain evidence="2">LY-73</strain>
    </source>
</reference>
<gene>
    <name evidence="1" type="ORF">L248_1198</name>
</gene>
<organism evidence="1 2">
    <name type="scientific">Schleiferilactobacillus shenzhenensis LY-73</name>
    <dbReference type="NCBI Taxonomy" id="1231336"/>
    <lineage>
        <taxon>Bacteria</taxon>
        <taxon>Bacillati</taxon>
        <taxon>Bacillota</taxon>
        <taxon>Bacilli</taxon>
        <taxon>Lactobacillales</taxon>
        <taxon>Lactobacillaceae</taxon>
        <taxon>Schleiferilactobacillus</taxon>
    </lineage>
</organism>
<evidence type="ECO:0000313" key="2">
    <source>
        <dbReference type="Proteomes" id="UP000030647"/>
    </source>
</evidence>
<dbReference type="STRING" id="1231336.L248_1198"/>
<keyword evidence="2" id="KW-1185">Reference proteome</keyword>